<evidence type="ECO:0000313" key="3">
    <source>
        <dbReference type="Proteomes" id="UP000054248"/>
    </source>
</evidence>
<proteinExistence type="predicted"/>
<dbReference type="EMBL" id="KN822945">
    <property type="protein sequence ID" value="KIO33978.1"/>
    <property type="molecule type" value="Genomic_DNA"/>
</dbReference>
<evidence type="ECO:0000256" key="1">
    <source>
        <dbReference type="SAM" id="MobiDB-lite"/>
    </source>
</evidence>
<evidence type="ECO:0000313" key="2">
    <source>
        <dbReference type="EMBL" id="KIO33978.1"/>
    </source>
</evidence>
<organism evidence="2 3">
    <name type="scientific">Tulasnella calospora MUT 4182</name>
    <dbReference type="NCBI Taxonomy" id="1051891"/>
    <lineage>
        <taxon>Eukaryota</taxon>
        <taxon>Fungi</taxon>
        <taxon>Dikarya</taxon>
        <taxon>Basidiomycota</taxon>
        <taxon>Agaricomycotina</taxon>
        <taxon>Agaricomycetes</taxon>
        <taxon>Cantharellales</taxon>
        <taxon>Tulasnellaceae</taxon>
        <taxon>Tulasnella</taxon>
    </lineage>
</organism>
<dbReference type="HOGENOM" id="CLU_998173_0_0_1"/>
<feature type="compositionally biased region" description="Pro residues" evidence="1">
    <location>
        <begin position="184"/>
        <end position="198"/>
    </location>
</feature>
<feature type="region of interest" description="Disordered" evidence="1">
    <location>
        <begin position="179"/>
        <end position="279"/>
    </location>
</feature>
<gene>
    <name evidence="2" type="ORF">M407DRAFT_17238</name>
</gene>
<sequence length="279" mass="31439">MGKGKSKKKEPTPEPDTVILYIENPIGIYGAKDWYKNSQALSVVSAWLYSLADAGGLSRPSSLWYRGGVESSYLRDIAVDLYVPESDASRVEYALGYHYWKDFVRLSPRMERDLMLPQHEESRVTTVYLSPCRSTVKLGSDQFLNIPLEPPNRVNFSDFTRGPYPPPTLPYVPTLKSAYKEPLPTRPLPPPSPPPPEPSDFAQPHEDDDEEKKKKKAILASTALTEGRPTPVAKQDEETSSRTKEEQLEYEMRRLAENRHFTSPPPQDTKPTITPAHGA</sequence>
<reference evidence="2 3" key="1">
    <citation type="submission" date="2014-04" db="EMBL/GenBank/DDBJ databases">
        <authorList>
            <consortium name="DOE Joint Genome Institute"/>
            <person name="Kuo A."/>
            <person name="Girlanda M."/>
            <person name="Perotto S."/>
            <person name="Kohler A."/>
            <person name="Nagy L.G."/>
            <person name="Floudas D."/>
            <person name="Copeland A."/>
            <person name="Barry K.W."/>
            <person name="Cichocki N."/>
            <person name="Veneault-Fourrey C."/>
            <person name="LaButti K."/>
            <person name="Lindquist E.A."/>
            <person name="Lipzen A."/>
            <person name="Lundell T."/>
            <person name="Morin E."/>
            <person name="Murat C."/>
            <person name="Sun H."/>
            <person name="Tunlid A."/>
            <person name="Henrissat B."/>
            <person name="Grigoriev I.V."/>
            <person name="Hibbett D.S."/>
            <person name="Martin F."/>
            <person name="Nordberg H.P."/>
            <person name="Cantor M.N."/>
            <person name="Hua S.X."/>
        </authorList>
    </citation>
    <scope>NUCLEOTIDE SEQUENCE [LARGE SCALE GENOMIC DNA]</scope>
    <source>
        <strain evidence="2 3">MUT 4182</strain>
    </source>
</reference>
<reference evidence="3" key="2">
    <citation type="submission" date="2015-01" db="EMBL/GenBank/DDBJ databases">
        <title>Evolutionary Origins and Diversification of the Mycorrhizal Mutualists.</title>
        <authorList>
            <consortium name="DOE Joint Genome Institute"/>
            <consortium name="Mycorrhizal Genomics Consortium"/>
            <person name="Kohler A."/>
            <person name="Kuo A."/>
            <person name="Nagy L.G."/>
            <person name="Floudas D."/>
            <person name="Copeland A."/>
            <person name="Barry K.W."/>
            <person name="Cichocki N."/>
            <person name="Veneault-Fourrey C."/>
            <person name="LaButti K."/>
            <person name="Lindquist E.A."/>
            <person name="Lipzen A."/>
            <person name="Lundell T."/>
            <person name="Morin E."/>
            <person name="Murat C."/>
            <person name="Riley R."/>
            <person name="Ohm R."/>
            <person name="Sun H."/>
            <person name="Tunlid A."/>
            <person name="Henrissat B."/>
            <person name="Grigoriev I.V."/>
            <person name="Hibbett D.S."/>
            <person name="Martin F."/>
        </authorList>
    </citation>
    <scope>NUCLEOTIDE SEQUENCE [LARGE SCALE GENOMIC DNA]</scope>
    <source>
        <strain evidence="3">MUT 4182</strain>
    </source>
</reference>
<dbReference type="Proteomes" id="UP000054248">
    <property type="component" value="Unassembled WGS sequence"/>
</dbReference>
<feature type="compositionally biased region" description="Basic and acidic residues" evidence="1">
    <location>
        <begin position="234"/>
        <end position="260"/>
    </location>
</feature>
<protein>
    <submittedName>
        <fullName evidence="2">Uncharacterized protein</fullName>
    </submittedName>
</protein>
<keyword evidence="3" id="KW-1185">Reference proteome</keyword>
<accession>A0A0C3LIZ0</accession>
<dbReference type="OrthoDB" id="3243779at2759"/>
<dbReference type="AlphaFoldDB" id="A0A0C3LIZ0"/>
<name>A0A0C3LIZ0_9AGAM</name>